<organism evidence="3 4">
    <name type="scientific">Candidatus Mediterraneibacter tabaqchaliae</name>
    <dbReference type="NCBI Taxonomy" id="2838689"/>
    <lineage>
        <taxon>Bacteria</taxon>
        <taxon>Bacillati</taxon>
        <taxon>Bacillota</taxon>
        <taxon>Clostridia</taxon>
        <taxon>Lachnospirales</taxon>
        <taxon>Lachnospiraceae</taxon>
        <taxon>Mediterraneibacter</taxon>
    </lineage>
</organism>
<dbReference type="SUPFAM" id="SSF52949">
    <property type="entry name" value="Macro domain-like"/>
    <property type="match status" value="1"/>
</dbReference>
<reference evidence="3" key="2">
    <citation type="submission" date="2021-04" db="EMBL/GenBank/DDBJ databases">
        <authorList>
            <person name="Gilroy R."/>
        </authorList>
    </citation>
    <scope>NUCLEOTIDE SEQUENCE</scope>
    <source>
        <strain evidence="3">ChiGjej3B3-11674</strain>
    </source>
</reference>
<keyword evidence="1" id="KW-0472">Membrane</keyword>
<feature type="transmembrane region" description="Helical" evidence="1">
    <location>
        <begin position="516"/>
        <end position="534"/>
    </location>
</feature>
<keyword evidence="1" id="KW-1133">Transmembrane helix</keyword>
<comment type="caution">
    <text evidence="3">The sequence shown here is derived from an EMBL/GenBank/DDBJ whole genome shotgun (WGS) entry which is preliminary data.</text>
</comment>
<sequence length="545" mass="61635">MAQKREKEEKQITDMLCAAEVQLEALPFTVKGRKTSGSAGVIRAYSMTGEEQMDSLDTIVNSASPDLMGGEENTVDWLLHKLIDGKLAEKGEDRTFNQKICGELAGRNAPVISEEEECISKIRCPRGKAVLTRGYGLCDYVIHAVGTRLQPKEETEDPVGNPDEGCGRLRQENYQFGHAKGPAETCTSSCIQLLESCYHEIVRLIRQYPDIRHVAVPIIGSGNYGVDFEIAARIAVSAAGNALMEWKYSDEESFETSRIEKIVFFVMPGKTVRSGENRCGAEEREPKKQIDLLKEIFEEYKDIYYRPDHRGRRDRGCRGHQVVFQDSFTAQRQYYNEIVQNDENRGYFAIAKLFRRGLVKSRMFFGLVSNKVKDSLGKQDWQKRRTAVECITLAKLLFPIMGIFLVRYCPCASRMPWSLVLSFLIFYLMADTVTYLLSLIMMADIQKPSANIIRSLLLLLFNYIEVSLDMAYFYYVYGEGSSGTGVLLKEAVAFGVLGQGADEAVTAAVPDMIMEYANTGLKFFFLTVVFGYLVQHMRQRKFKGE</sequence>
<dbReference type="PANTHER" id="PTHR11106">
    <property type="entry name" value="GANGLIOSIDE INDUCED DIFFERENTIATION ASSOCIATED PROTEIN 2-RELATED"/>
    <property type="match status" value="1"/>
</dbReference>
<dbReference type="InterPro" id="IPR002589">
    <property type="entry name" value="Macro_dom"/>
</dbReference>
<proteinExistence type="predicted"/>
<evidence type="ECO:0000313" key="3">
    <source>
        <dbReference type="EMBL" id="HJD33313.1"/>
    </source>
</evidence>
<feature type="transmembrane region" description="Helical" evidence="1">
    <location>
        <begin position="420"/>
        <end position="443"/>
    </location>
</feature>
<feature type="domain" description="Macro" evidence="2">
    <location>
        <begin position="31"/>
        <end position="262"/>
    </location>
</feature>
<gene>
    <name evidence="3" type="ORF">H9911_02070</name>
</gene>
<feature type="transmembrane region" description="Helical" evidence="1">
    <location>
        <begin position="455"/>
        <end position="477"/>
    </location>
</feature>
<accession>A0A9D2U2H7</accession>
<reference evidence="3" key="1">
    <citation type="journal article" date="2021" name="PeerJ">
        <title>Extensive microbial diversity within the chicken gut microbiome revealed by metagenomics and culture.</title>
        <authorList>
            <person name="Gilroy R."/>
            <person name="Ravi A."/>
            <person name="Getino M."/>
            <person name="Pursley I."/>
            <person name="Horton D.L."/>
            <person name="Alikhan N.F."/>
            <person name="Baker D."/>
            <person name="Gharbi K."/>
            <person name="Hall N."/>
            <person name="Watson M."/>
            <person name="Adriaenssens E.M."/>
            <person name="Foster-Nyarko E."/>
            <person name="Jarju S."/>
            <person name="Secka A."/>
            <person name="Antonio M."/>
            <person name="Oren A."/>
            <person name="Chaudhuri R.R."/>
            <person name="La Ragione R."/>
            <person name="Hildebrand F."/>
            <person name="Pallen M.J."/>
        </authorList>
    </citation>
    <scope>NUCLEOTIDE SEQUENCE</scope>
    <source>
        <strain evidence="3">ChiGjej3B3-11674</strain>
    </source>
</reference>
<feature type="transmembrane region" description="Helical" evidence="1">
    <location>
        <begin position="387"/>
        <end position="408"/>
    </location>
</feature>
<dbReference type="AlphaFoldDB" id="A0A9D2U2H7"/>
<dbReference type="Pfam" id="PF01661">
    <property type="entry name" value="Macro"/>
    <property type="match status" value="2"/>
</dbReference>
<dbReference type="InterPro" id="IPR043472">
    <property type="entry name" value="Macro_dom-like"/>
</dbReference>
<dbReference type="Gene3D" id="3.40.220.10">
    <property type="entry name" value="Leucine Aminopeptidase, subunit E, domain 1"/>
    <property type="match status" value="1"/>
</dbReference>
<dbReference type="Proteomes" id="UP000823897">
    <property type="component" value="Unassembled WGS sequence"/>
</dbReference>
<evidence type="ECO:0000259" key="2">
    <source>
        <dbReference type="PROSITE" id="PS51154"/>
    </source>
</evidence>
<protein>
    <submittedName>
        <fullName evidence="3">Macro domain-containing protein</fullName>
    </submittedName>
</protein>
<dbReference type="EMBL" id="DWUV01000045">
    <property type="protein sequence ID" value="HJD33313.1"/>
    <property type="molecule type" value="Genomic_DNA"/>
</dbReference>
<evidence type="ECO:0000313" key="4">
    <source>
        <dbReference type="Proteomes" id="UP000823897"/>
    </source>
</evidence>
<name>A0A9D2U2H7_9FIRM</name>
<dbReference type="PANTHER" id="PTHR11106:SF27">
    <property type="entry name" value="MACRO DOMAIN-CONTAINING PROTEIN"/>
    <property type="match status" value="1"/>
</dbReference>
<dbReference type="PROSITE" id="PS51154">
    <property type="entry name" value="MACRO"/>
    <property type="match status" value="1"/>
</dbReference>
<evidence type="ECO:0000256" key="1">
    <source>
        <dbReference type="SAM" id="Phobius"/>
    </source>
</evidence>
<keyword evidence="1" id="KW-0812">Transmembrane</keyword>